<protein>
    <submittedName>
        <fullName evidence="2">Uncharacterized protein</fullName>
    </submittedName>
</protein>
<dbReference type="HOGENOM" id="CLU_2254421_0_0_1"/>
<accession>A0A0E0F8I0</accession>
<reference evidence="2" key="2">
    <citation type="submission" date="2018-05" db="EMBL/GenBank/DDBJ databases">
        <title>OmerRS3 (Oryza meridionalis Reference Sequence Version 3).</title>
        <authorList>
            <person name="Zhang J."/>
            <person name="Kudrna D."/>
            <person name="Lee S."/>
            <person name="Talag J."/>
            <person name="Welchert J."/>
            <person name="Wing R.A."/>
        </authorList>
    </citation>
    <scope>NUCLEOTIDE SEQUENCE [LARGE SCALE GENOMIC DNA]</scope>
    <source>
        <strain evidence="2">cv. OR44</strain>
    </source>
</reference>
<dbReference type="EnsemblPlants" id="OMERI11G18600.1">
    <property type="protein sequence ID" value="OMERI11G18600.1"/>
    <property type="gene ID" value="OMERI11G18600"/>
</dbReference>
<dbReference type="Gramene" id="OMERI11G18600.1">
    <property type="protein sequence ID" value="OMERI11G18600.1"/>
    <property type="gene ID" value="OMERI11G18600"/>
</dbReference>
<keyword evidence="3" id="KW-1185">Reference proteome</keyword>
<feature type="region of interest" description="Disordered" evidence="1">
    <location>
        <begin position="79"/>
        <end position="104"/>
    </location>
</feature>
<evidence type="ECO:0000313" key="3">
    <source>
        <dbReference type="Proteomes" id="UP000008021"/>
    </source>
</evidence>
<sequence>MALHSGDDLDPFTQVVHDIANDLTLPRTKSVGVPSAPTYTLKSLSICIVTNLTFVKGQIVALQSGFSLDDWIILVGSEQNPSRQPPPTATPTLLSTSPLLVLAS</sequence>
<dbReference type="AlphaFoldDB" id="A0A0E0F8I0"/>
<reference evidence="2" key="1">
    <citation type="submission" date="2015-04" db="UniProtKB">
        <authorList>
            <consortium name="EnsemblPlants"/>
        </authorList>
    </citation>
    <scope>IDENTIFICATION</scope>
</reference>
<dbReference type="Proteomes" id="UP000008021">
    <property type="component" value="Chromosome 11"/>
</dbReference>
<name>A0A0E0F8I0_9ORYZ</name>
<organism evidence="2">
    <name type="scientific">Oryza meridionalis</name>
    <dbReference type="NCBI Taxonomy" id="40149"/>
    <lineage>
        <taxon>Eukaryota</taxon>
        <taxon>Viridiplantae</taxon>
        <taxon>Streptophyta</taxon>
        <taxon>Embryophyta</taxon>
        <taxon>Tracheophyta</taxon>
        <taxon>Spermatophyta</taxon>
        <taxon>Magnoliopsida</taxon>
        <taxon>Liliopsida</taxon>
        <taxon>Poales</taxon>
        <taxon>Poaceae</taxon>
        <taxon>BOP clade</taxon>
        <taxon>Oryzoideae</taxon>
        <taxon>Oryzeae</taxon>
        <taxon>Oryzinae</taxon>
        <taxon>Oryza</taxon>
    </lineage>
</organism>
<evidence type="ECO:0000313" key="2">
    <source>
        <dbReference type="EnsemblPlants" id="OMERI11G18600.1"/>
    </source>
</evidence>
<proteinExistence type="predicted"/>
<evidence type="ECO:0000256" key="1">
    <source>
        <dbReference type="SAM" id="MobiDB-lite"/>
    </source>
</evidence>
<feature type="compositionally biased region" description="Low complexity" evidence="1">
    <location>
        <begin position="90"/>
        <end position="104"/>
    </location>
</feature>